<feature type="compositionally biased region" description="Basic and acidic residues" evidence="1">
    <location>
        <begin position="805"/>
        <end position="816"/>
    </location>
</feature>
<dbReference type="GO" id="GO:0070941">
    <property type="term" value="P:eisosome assembly"/>
    <property type="evidence" value="ECO:0007669"/>
    <property type="project" value="TreeGrafter"/>
</dbReference>
<feature type="compositionally biased region" description="Basic residues" evidence="1">
    <location>
        <begin position="638"/>
        <end position="654"/>
    </location>
</feature>
<accession>A0AAN7GYR6</accession>
<evidence type="ECO:0000256" key="1">
    <source>
        <dbReference type="SAM" id="MobiDB-lite"/>
    </source>
</evidence>
<keyword evidence="3" id="KW-1185">Reference proteome</keyword>
<reference evidence="2" key="2">
    <citation type="submission" date="2023-05" db="EMBL/GenBank/DDBJ databases">
        <authorList>
            <consortium name="Lawrence Berkeley National Laboratory"/>
            <person name="Steindorff A."/>
            <person name="Hensen N."/>
            <person name="Bonometti L."/>
            <person name="Westerberg I."/>
            <person name="Brannstrom I.O."/>
            <person name="Guillou S."/>
            <person name="Cros-Aarteil S."/>
            <person name="Calhoun S."/>
            <person name="Haridas S."/>
            <person name="Kuo A."/>
            <person name="Mondo S."/>
            <person name="Pangilinan J."/>
            <person name="Riley R."/>
            <person name="Labutti K."/>
            <person name="Andreopoulos B."/>
            <person name="Lipzen A."/>
            <person name="Chen C."/>
            <person name="Yanf M."/>
            <person name="Daum C."/>
            <person name="Ng V."/>
            <person name="Clum A."/>
            <person name="Ohm R."/>
            <person name="Martin F."/>
            <person name="Silar P."/>
            <person name="Natvig D."/>
            <person name="Lalanne C."/>
            <person name="Gautier V."/>
            <person name="Ament-Velasquez S.L."/>
            <person name="Kruys A."/>
            <person name="Hutchinson M.I."/>
            <person name="Powell A.J."/>
            <person name="Barry K."/>
            <person name="Miller A.N."/>
            <person name="Grigoriev I.V."/>
            <person name="Debuchy R."/>
            <person name="Gladieux P."/>
            <person name="Thoren M.H."/>
            <person name="Johannesson H."/>
        </authorList>
    </citation>
    <scope>NUCLEOTIDE SEQUENCE</scope>
    <source>
        <strain evidence="2">CBS 990.96</strain>
    </source>
</reference>
<feature type="region of interest" description="Disordered" evidence="1">
    <location>
        <begin position="262"/>
        <end position="294"/>
    </location>
</feature>
<dbReference type="PANTHER" id="PTHR28298:SF1">
    <property type="entry name" value="EISOSOME PROTEIN 1"/>
    <property type="match status" value="1"/>
</dbReference>
<feature type="region of interest" description="Disordered" evidence="1">
    <location>
        <begin position="1"/>
        <end position="26"/>
    </location>
</feature>
<dbReference type="PANTHER" id="PTHR28298">
    <property type="entry name" value="EISOSOME PROTEIN 1"/>
    <property type="match status" value="1"/>
</dbReference>
<protein>
    <recommendedName>
        <fullName evidence="4">Eisosome protein 1</fullName>
    </recommendedName>
</protein>
<feature type="compositionally biased region" description="Basic and acidic residues" evidence="1">
    <location>
        <begin position="276"/>
        <end position="293"/>
    </location>
</feature>
<dbReference type="Pfam" id="PF12757">
    <property type="entry name" value="Eisosome1"/>
    <property type="match status" value="1"/>
</dbReference>
<feature type="region of interest" description="Disordered" evidence="1">
    <location>
        <begin position="480"/>
        <end position="508"/>
    </location>
</feature>
<feature type="compositionally biased region" description="Polar residues" evidence="1">
    <location>
        <begin position="726"/>
        <end position="738"/>
    </location>
</feature>
<evidence type="ECO:0008006" key="4">
    <source>
        <dbReference type="Google" id="ProtNLM"/>
    </source>
</evidence>
<proteinExistence type="predicted"/>
<feature type="compositionally biased region" description="Polar residues" evidence="1">
    <location>
        <begin position="262"/>
        <end position="275"/>
    </location>
</feature>
<organism evidence="2 3">
    <name type="scientific">Podospora fimiseda</name>
    <dbReference type="NCBI Taxonomy" id="252190"/>
    <lineage>
        <taxon>Eukaryota</taxon>
        <taxon>Fungi</taxon>
        <taxon>Dikarya</taxon>
        <taxon>Ascomycota</taxon>
        <taxon>Pezizomycotina</taxon>
        <taxon>Sordariomycetes</taxon>
        <taxon>Sordariomycetidae</taxon>
        <taxon>Sordariales</taxon>
        <taxon>Podosporaceae</taxon>
        <taxon>Podospora</taxon>
    </lineage>
</organism>
<dbReference type="EMBL" id="MU865304">
    <property type="protein sequence ID" value="KAK4229831.1"/>
    <property type="molecule type" value="Genomic_DNA"/>
</dbReference>
<sequence length="816" mass="89142">MTSESLTTPGVAQGQRPILPNNSGRLKYANAQDLPSYPSAGLKEGSAAASAAATLGWAKRTVVEEPRKPHANTLASASAAALLAADNKSLAKHRETQTNSAAGSQAAFAASSSVRQHRKQPSTPTSLWGSSAANLAFKGTKSSSPQPTIGTANLARQNSMRAAQGAMTGRPRANSTPNIVQPDPDQATAATSADALKAATLAHKPFKPEVGAVPYTTMGRKMFTSRPPVKPEMDEQERAEVLHASAVAMARKMFDQQQKIIDSTTKTHQRSSSFPRQDKSRPLSPDHDEEHPPVAHGTLQEAAYRLAQERLAKLQAEHDQNRDLNEYYGTPNRTNTRLGSIRGKLTRRRSSSDGDLVEDQRRSQHIKKQMTMLSTQLTQVDEEKRTKDRQALLAAAQRNVQAQLHDMDEKLQAESGRVPQSTMGEWERKALVAAQTRFDVISNANSRKVDIGGGKFMDQEEVNRIAAKKVQPLLDEINQRAEQEHERQEREKLEEEKRKLDAEREKQRQREIEEIYQRLKEDERARAAEIKKEDKIHKEEVKAVQAEQKRVAKEEKQKEKEVVAPTPAANAGGTQTQNNAGQPANELEIKTAISSGRRSHALSISFPRRKQKGKDVVVVKPGAEKSPKSAGDSTSPTHKVRTWLRNRLPTRQRAKSQGAENSASRAQKSSFIGGAALARLQGRNVSTPSIVETLEKPKYHSRSSSANTAGASMREVALAGRKNGEASGSGSKAQTTYLLPSPMTPTGPASPRSQGVSEKRSVSSISSDDSTTDKFVEARSHLASPLTPLTPPRLVGLSTTGRASPFRESRFSENLE</sequence>
<feature type="compositionally biased region" description="Basic and acidic residues" evidence="1">
    <location>
        <begin position="613"/>
        <end position="627"/>
    </location>
</feature>
<feature type="region of interest" description="Disordered" evidence="1">
    <location>
        <begin position="544"/>
        <end position="670"/>
    </location>
</feature>
<reference evidence="2" key="1">
    <citation type="journal article" date="2023" name="Mol. Phylogenet. Evol.">
        <title>Genome-scale phylogeny and comparative genomics of the fungal order Sordariales.</title>
        <authorList>
            <person name="Hensen N."/>
            <person name="Bonometti L."/>
            <person name="Westerberg I."/>
            <person name="Brannstrom I.O."/>
            <person name="Guillou S."/>
            <person name="Cros-Aarteil S."/>
            <person name="Calhoun S."/>
            <person name="Haridas S."/>
            <person name="Kuo A."/>
            <person name="Mondo S."/>
            <person name="Pangilinan J."/>
            <person name="Riley R."/>
            <person name="LaButti K."/>
            <person name="Andreopoulos B."/>
            <person name="Lipzen A."/>
            <person name="Chen C."/>
            <person name="Yan M."/>
            <person name="Daum C."/>
            <person name="Ng V."/>
            <person name="Clum A."/>
            <person name="Steindorff A."/>
            <person name="Ohm R.A."/>
            <person name="Martin F."/>
            <person name="Silar P."/>
            <person name="Natvig D.O."/>
            <person name="Lalanne C."/>
            <person name="Gautier V."/>
            <person name="Ament-Velasquez S.L."/>
            <person name="Kruys A."/>
            <person name="Hutchinson M.I."/>
            <person name="Powell A.J."/>
            <person name="Barry K."/>
            <person name="Miller A.N."/>
            <person name="Grigoriev I.V."/>
            <person name="Debuchy R."/>
            <person name="Gladieux P."/>
            <person name="Hiltunen Thoren M."/>
            <person name="Johannesson H."/>
        </authorList>
    </citation>
    <scope>NUCLEOTIDE SEQUENCE</scope>
    <source>
        <strain evidence="2">CBS 990.96</strain>
    </source>
</reference>
<evidence type="ECO:0000313" key="3">
    <source>
        <dbReference type="Proteomes" id="UP001301958"/>
    </source>
</evidence>
<feature type="compositionally biased region" description="Polar residues" evidence="1">
    <location>
        <begin position="572"/>
        <end position="582"/>
    </location>
</feature>
<feature type="region of interest" description="Disordered" evidence="1">
    <location>
        <begin position="682"/>
        <end position="816"/>
    </location>
</feature>
<feature type="compositionally biased region" description="Polar residues" evidence="1">
    <location>
        <begin position="1"/>
        <end position="10"/>
    </location>
</feature>
<feature type="region of interest" description="Disordered" evidence="1">
    <location>
        <begin position="161"/>
        <end position="185"/>
    </location>
</feature>
<feature type="compositionally biased region" description="Polar residues" evidence="1">
    <location>
        <begin position="658"/>
        <end position="670"/>
    </location>
</feature>
<feature type="compositionally biased region" description="Basic and acidic residues" evidence="1">
    <location>
        <begin position="771"/>
        <end position="780"/>
    </location>
</feature>
<dbReference type="Proteomes" id="UP001301958">
    <property type="component" value="Unassembled WGS sequence"/>
</dbReference>
<gene>
    <name evidence="2" type="ORF">QBC38DRAFT_471155</name>
</gene>
<feature type="region of interest" description="Disordered" evidence="1">
    <location>
        <begin position="322"/>
        <end position="365"/>
    </location>
</feature>
<feature type="compositionally biased region" description="Basic and acidic residues" evidence="1">
    <location>
        <begin position="544"/>
        <end position="562"/>
    </location>
</feature>
<comment type="caution">
    <text evidence="2">The sequence shown here is derived from an EMBL/GenBank/DDBJ whole genome shotgun (WGS) entry which is preliminary data.</text>
</comment>
<feature type="region of interest" description="Disordered" evidence="1">
    <location>
        <begin position="88"/>
        <end position="129"/>
    </location>
</feature>
<evidence type="ECO:0000313" key="2">
    <source>
        <dbReference type="EMBL" id="KAK4229831.1"/>
    </source>
</evidence>
<name>A0AAN7GYR6_9PEZI</name>
<feature type="compositionally biased region" description="Low complexity" evidence="1">
    <location>
        <begin position="100"/>
        <end position="113"/>
    </location>
</feature>
<dbReference type="InterPro" id="IPR024527">
    <property type="entry name" value="Eisosome1"/>
</dbReference>
<dbReference type="AlphaFoldDB" id="A0AAN7GYR6"/>